<dbReference type="PROSITE" id="PS51375">
    <property type="entry name" value="PPR"/>
    <property type="match status" value="6"/>
</dbReference>
<dbReference type="FunFam" id="1.25.40.10:FF:000031">
    <property type="entry name" value="Pentatricopeptide repeat-containing protein mitochondrial"/>
    <property type="match status" value="1"/>
</dbReference>
<dbReference type="InterPro" id="IPR046848">
    <property type="entry name" value="E_motif"/>
</dbReference>
<dbReference type="PANTHER" id="PTHR47926">
    <property type="entry name" value="PENTATRICOPEPTIDE REPEAT-CONTAINING PROTEIN"/>
    <property type="match status" value="1"/>
</dbReference>
<feature type="repeat" description="PPR" evidence="3">
    <location>
        <begin position="472"/>
        <end position="502"/>
    </location>
</feature>
<feature type="repeat" description="PPR" evidence="3">
    <location>
        <begin position="371"/>
        <end position="405"/>
    </location>
</feature>
<feature type="repeat" description="PPR" evidence="3">
    <location>
        <begin position="604"/>
        <end position="638"/>
    </location>
</feature>
<dbReference type="InterPro" id="IPR046960">
    <property type="entry name" value="PPR_At4g14850-like_plant"/>
</dbReference>
<dbReference type="Pfam" id="PF13041">
    <property type="entry name" value="PPR_2"/>
    <property type="match status" value="3"/>
</dbReference>
<dbReference type="GO" id="GO:0009451">
    <property type="term" value="P:RNA modification"/>
    <property type="evidence" value="ECO:0007669"/>
    <property type="project" value="InterPro"/>
</dbReference>
<reference evidence="4" key="1">
    <citation type="submission" date="2016-02" db="EMBL/GenBank/DDBJ databases">
        <title>WGS assembly of Manihot esculenta.</title>
        <authorList>
            <person name="Bredeson J.V."/>
            <person name="Prochnik S.E."/>
            <person name="Lyons J.B."/>
            <person name="Schmutz J."/>
            <person name="Grimwood J."/>
            <person name="Vrebalov J."/>
            <person name="Bart R.S."/>
            <person name="Amuge T."/>
            <person name="Ferguson M.E."/>
            <person name="Green R."/>
            <person name="Putnam N."/>
            <person name="Stites J."/>
            <person name="Rounsley S."/>
            <person name="Rokhsar D.S."/>
        </authorList>
    </citation>
    <scope>NUCLEOTIDE SEQUENCE [LARGE SCALE GENOMIC DNA]</scope>
    <source>
        <tissue evidence="4">Leaf</tissue>
    </source>
</reference>
<proteinExistence type="inferred from homology"/>
<organism evidence="4">
    <name type="scientific">Manihot esculenta</name>
    <name type="common">Cassava</name>
    <name type="synonym">Jatropha manihot</name>
    <dbReference type="NCBI Taxonomy" id="3983"/>
    <lineage>
        <taxon>Eukaryota</taxon>
        <taxon>Viridiplantae</taxon>
        <taxon>Streptophyta</taxon>
        <taxon>Embryophyta</taxon>
        <taxon>Tracheophyta</taxon>
        <taxon>Spermatophyta</taxon>
        <taxon>Magnoliopsida</taxon>
        <taxon>eudicotyledons</taxon>
        <taxon>Gunneridae</taxon>
        <taxon>Pentapetalae</taxon>
        <taxon>rosids</taxon>
        <taxon>fabids</taxon>
        <taxon>Malpighiales</taxon>
        <taxon>Euphorbiaceae</taxon>
        <taxon>Crotonoideae</taxon>
        <taxon>Manihoteae</taxon>
        <taxon>Manihot</taxon>
    </lineage>
</organism>
<dbReference type="Pfam" id="PF01535">
    <property type="entry name" value="PPR"/>
    <property type="match status" value="8"/>
</dbReference>
<feature type="repeat" description="PPR" evidence="3">
    <location>
        <begin position="106"/>
        <end position="140"/>
    </location>
</feature>
<accession>A0A2C9VX37</accession>
<dbReference type="GO" id="GO:0003723">
    <property type="term" value="F:RNA binding"/>
    <property type="evidence" value="ECO:0007669"/>
    <property type="project" value="InterPro"/>
</dbReference>
<dbReference type="Gene3D" id="1.25.40.10">
    <property type="entry name" value="Tetratricopeptide repeat domain"/>
    <property type="match status" value="6"/>
</dbReference>
<evidence type="ECO:0000256" key="1">
    <source>
        <dbReference type="ARBA" id="ARBA00022737"/>
    </source>
</evidence>
<dbReference type="NCBIfam" id="TIGR00756">
    <property type="entry name" value="PPR"/>
    <property type="match status" value="5"/>
</dbReference>
<dbReference type="Pfam" id="PF12854">
    <property type="entry name" value="PPR_1"/>
    <property type="match status" value="1"/>
</dbReference>
<dbReference type="FunFam" id="1.25.40.10:FF:000285">
    <property type="entry name" value="Pentatricopeptide repeat-containing protein, chloroplastic"/>
    <property type="match status" value="1"/>
</dbReference>
<sequence length="984" mass="109945">MITKLPWRLIIYQFSRSHQFLPLRSFSNQQNPASAQQSSYMRLTQSFYRAIKERGSIPIAQKLHGQLISSGLDFSVFLQNHLLNMYFNCGLINDAFRVFAEMGFRNVVTYNTMISGLGSMGRIRDAKELFDEMPDKDSISWNSMMSGYFRNGKPEEALGVFISLIRDFTSFTNLLSFSCAMKACGALGYIKLAFQLHGLVEKINFGNDTSIETSIMDMYIKCDAASYAELVFLRIPNPNLFCFNSMIYGYSKFYGVGKALNMFNQMPERDSVSWNTMISILSRRGFGVPTLTMFVEMWTQGFRPNSKTYACVLSTCATFCYLEWGTHLHARIVRTESIIDVYVGNGLIDMYAKCGNLEFARRAFNSLTEHNSVTWTSLIGGVAQCGLEGEALVLFNQMRKVPVALDEFTLTTVLKVCSFPNNISVGKQLHALTIKAGMDSFVSVGNALIKMYSKCGDCQEANYAFEMMSVSNIISWTSMITAFSQVGDVEKAQACFDEMLGRNVITWNSMISMYLQHGFWERGLKFYLQMQKECIIPDDATFATLISGCADLAMLKLGTQIIAQAEKFGFGSDVSVANSVITMYSKCGQIENARKVFDSISMKDLVSWNSMMSGYAQNGQGRIVIEIFQNMLKMGYTPDSISYVSLLSGCSYSGLVTEGKHYFESMTKDYGILPAHEHFACMVDLLGRAGLLEQAKDLIDEMPFKPNADVWGALLGACKIHCNPKLAELAVRNLLELNVDKSGSYMLLAHVYSECGKLEGVANVRKLMREKRIQMNPSCSWIEVNNRVHIFTVDEANHPQINDIYAILDDIHNKIEDTRSCCAVSSTGFQWPWLLTVNQLQIASKFSGKQTQEPSKQLPSIATSRRSDGLKYYDVVEGKGPVAEKGSTVQVHFDCIYRAITAPYEFKVGAPPGKERKQEFVDKPNGLFSTQAGPKPPAAMYSVTEGMKVGGKAGYGQKGMNEIPPGSTFELNIELLQVLPPEEK</sequence>
<protein>
    <submittedName>
        <fullName evidence="4">Uncharacterized protein</fullName>
    </submittedName>
</protein>
<gene>
    <name evidence="4" type="ORF">MANES_05G126400</name>
</gene>
<feature type="repeat" description="PPR" evidence="3">
    <location>
        <begin position="270"/>
        <end position="304"/>
    </location>
</feature>
<evidence type="ECO:0000256" key="2">
    <source>
        <dbReference type="ARBA" id="ARBA00061659"/>
    </source>
</evidence>
<dbReference type="PANTHER" id="PTHR47926:SF370">
    <property type="entry name" value="DYW DOMAIN-CONTAINING PROTEIN"/>
    <property type="match status" value="1"/>
</dbReference>
<dbReference type="EMBL" id="CM004391">
    <property type="protein sequence ID" value="OAY50319.1"/>
    <property type="molecule type" value="Genomic_DNA"/>
</dbReference>
<comment type="similarity">
    <text evidence="2">Belongs to the PPR family. PCMP-E subfamily.</text>
</comment>
<dbReference type="InterPro" id="IPR002885">
    <property type="entry name" value="PPR_rpt"/>
</dbReference>
<evidence type="ECO:0000313" key="4">
    <source>
        <dbReference type="EMBL" id="OAY50319.1"/>
    </source>
</evidence>
<dbReference type="AlphaFoldDB" id="A0A2C9VX37"/>
<dbReference type="InterPro" id="IPR011990">
    <property type="entry name" value="TPR-like_helical_dom_sf"/>
</dbReference>
<dbReference type="FunFam" id="1.25.40.10:FF:000780">
    <property type="entry name" value="Pentatricopeptide repeat-containing protein isoform A"/>
    <property type="match status" value="1"/>
</dbReference>
<dbReference type="FunFam" id="1.25.40.10:FF:000442">
    <property type="entry name" value="Pentatricopeptide repeat-containing protein At3g49710"/>
    <property type="match status" value="1"/>
</dbReference>
<evidence type="ECO:0000256" key="3">
    <source>
        <dbReference type="PROSITE-ProRule" id="PRU00708"/>
    </source>
</evidence>
<name>A0A2C9VX37_MANES</name>
<dbReference type="SUPFAM" id="SSF54534">
    <property type="entry name" value="FKBP-like"/>
    <property type="match status" value="1"/>
</dbReference>
<feature type="repeat" description="PPR" evidence="3">
    <location>
        <begin position="503"/>
        <end position="537"/>
    </location>
</feature>
<dbReference type="InterPro" id="IPR046357">
    <property type="entry name" value="PPIase_dom_sf"/>
</dbReference>
<keyword evidence="1" id="KW-0677">Repeat</keyword>
<dbReference type="GO" id="GO:0003755">
    <property type="term" value="F:peptidyl-prolyl cis-trans isomerase activity"/>
    <property type="evidence" value="ECO:0007669"/>
    <property type="project" value="InterPro"/>
</dbReference>
<dbReference type="FunFam" id="1.25.40.10:FF:000280">
    <property type="entry name" value="Pentatricopeptide repeat-containing protein"/>
    <property type="match status" value="1"/>
</dbReference>
<dbReference type="Pfam" id="PF20431">
    <property type="entry name" value="E_motif"/>
    <property type="match status" value="1"/>
</dbReference>
<dbReference type="Gene3D" id="3.10.50.40">
    <property type="match status" value="1"/>
</dbReference>